<evidence type="ECO:0000313" key="2">
    <source>
        <dbReference type="EMBL" id="SBP25458.1"/>
    </source>
</evidence>
<reference evidence="2" key="1">
    <citation type="submission" date="2016-05" db="EMBL/GenBank/DDBJ databases">
        <authorList>
            <person name="Lavstsen T."/>
            <person name="Jespersen J.S."/>
        </authorList>
    </citation>
    <scope>NUCLEOTIDE SEQUENCE</scope>
    <source>
        <tissue evidence="2">Brain</tissue>
    </source>
</reference>
<dbReference type="AlphaFoldDB" id="A0A1A7Y5A1"/>
<sequence length="79" mass="8882">TIKDAKESASRPAGREKEKQKGTHQTTTELNITAPTTRMYNSSNFAEKHTVINHSAYSANLRLRLCVKNTQAHSYESTM</sequence>
<gene>
    <name evidence="2" type="primary">IL31RA</name>
</gene>
<name>A0A1A7Y5A1_9TELE</name>
<feature type="compositionally biased region" description="Basic and acidic residues" evidence="1">
    <location>
        <begin position="1"/>
        <end position="21"/>
    </location>
</feature>
<protein>
    <submittedName>
        <fullName evidence="2">Interleukin 31 receptor A</fullName>
    </submittedName>
</protein>
<keyword evidence="2" id="KW-0675">Receptor</keyword>
<reference evidence="2" key="2">
    <citation type="submission" date="2016-06" db="EMBL/GenBank/DDBJ databases">
        <title>The genome of a short-lived fish provides insights into sex chromosome evolution and the genetic control of aging.</title>
        <authorList>
            <person name="Reichwald K."/>
            <person name="Felder M."/>
            <person name="Petzold A."/>
            <person name="Koch P."/>
            <person name="Groth M."/>
            <person name="Platzer M."/>
        </authorList>
    </citation>
    <scope>NUCLEOTIDE SEQUENCE</scope>
    <source>
        <tissue evidence="2">Brain</tissue>
    </source>
</reference>
<feature type="non-terminal residue" evidence="2">
    <location>
        <position position="79"/>
    </location>
</feature>
<organism evidence="2">
    <name type="scientific">Iconisemion striatum</name>
    <dbReference type="NCBI Taxonomy" id="60296"/>
    <lineage>
        <taxon>Eukaryota</taxon>
        <taxon>Metazoa</taxon>
        <taxon>Chordata</taxon>
        <taxon>Craniata</taxon>
        <taxon>Vertebrata</taxon>
        <taxon>Euteleostomi</taxon>
        <taxon>Actinopterygii</taxon>
        <taxon>Neopterygii</taxon>
        <taxon>Teleostei</taxon>
        <taxon>Neoteleostei</taxon>
        <taxon>Acanthomorphata</taxon>
        <taxon>Ovalentaria</taxon>
        <taxon>Atherinomorphae</taxon>
        <taxon>Cyprinodontiformes</taxon>
        <taxon>Nothobranchiidae</taxon>
        <taxon>Iconisemion</taxon>
    </lineage>
</organism>
<feature type="non-terminal residue" evidence="2">
    <location>
        <position position="1"/>
    </location>
</feature>
<dbReference type="EMBL" id="HADX01003226">
    <property type="protein sequence ID" value="SBP25458.1"/>
    <property type="molecule type" value="Transcribed_RNA"/>
</dbReference>
<accession>A0A1A7Y5A1</accession>
<proteinExistence type="predicted"/>
<evidence type="ECO:0000256" key="1">
    <source>
        <dbReference type="SAM" id="MobiDB-lite"/>
    </source>
</evidence>
<feature type="region of interest" description="Disordered" evidence="1">
    <location>
        <begin position="1"/>
        <end position="28"/>
    </location>
</feature>